<organism evidence="1 2">
    <name type="scientific">Rangifer tarandus platyrhynchus</name>
    <name type="common">Svalbard reindeer</name>
    <dbReference type="NCBI Taxonomy" id="3082113"/>
    <lineage>
        <taxon>Eukaryota</taxon>
        <taxon>Metazoa</taxon>
        <taxon>Chordata</taxon>
        <taxon>Craniata</taxon>
        <taxon>Vertebrata</taxon>
        <taxon>Euteleostomi</taxon>
        <taxon>Mammalia</taxon>
        <taxon>Eutheria</taxon>
        <taxon>Laurasiatheria</taxon>
        <taxon>Artiodactyla</taxon>
        <taxon>Ruminantia</taxon>
        <taxon>Pecora</taxon>
        <taxon>Cervidae</taxon>
        <taxon>Odocoileinae</taxon>
        <taxon>Rangifer</taxon>
    </lineage>
</organism>
<dbReference type="EMBL" id="OX596099">
    <property type="protein sequence ID" value="CAM9659858.1"/>
    <property type="molecule type" value="Genomic_DNA"/>
</dbReference>
<reference evidence="1" key="2">
    <citation type="submission" date="2025-03" db="EMBL/GenBank/DDBJ databases">
        <authorList>
            <consortium name="ELIXIR-Norway"/>
            <consortium name="Elixir Norway"/>
        </authorList>
    </citation>
    <scope>NUCLEOTIDE SEQUENCE</scope>
</reference>
<evidence type="ECO:0000313" key="1">
    <source>
        <dbReference type="EMBL" id="CAM9659858.1"/>
    </source>
</evidence>
<gene>
    <name evidence="1" type="ORF">MRATA1EN22A_LOCUS5628</name>
</gene>
<name>A0AC59YFN1_RANTA</name>
<protein>
    <submittedName>
        <fullName evidence="1">Uncharacterized protein</fullName>
    </submittedName>
</protein>
<dbReference type="Proteomes" id="UP001162501">
    <property type="component" value="Chromosome 15"/>
</dbReference>
<reference evidence="1" key="1">
    <citation type="submission" date="2023-05" db="EMBL/GenBank/DDBJ databases">
        <authorList>
            <consortium name="ELIXIR-Norway"/>
        </authorList>
    </citation>
    <scope>NUCLEOTIDE SEQUENCE</scope>
</reference>
<evidence type="ECO:0000313" key="2">
    <source>
        <dbReference type="Proteomes" id="UP001162501"/>
    </source>
</evidence>
<proteinExistence type="predicted"/>
<accession>A0AC59YFN1</accession>
<sequence>MSTFMPNMTILSDTYGSASHRLMAFFQPLLQQWSGVVDSSSPTISHILHQRLLCRLCGWLWGASQSFRVTGKAGSARELTHCGHSGPFCLLSCDLSIRRHFYTPPQEVPTVTESSCSLQ</sequence>